<protein>
    <submittedName>
        <fullName evidence="4">Uncharacterized protein LOC109468938</fullName>
    </submittedName>
</protein>
<dbReference type="OrthoDB" id="10046006at2759"/>
<feature type="region of interest" description="Disordered" evidence="1">
    <location>
        <begin position="216"/>
        <end position="255"/>
    </location>
</feature>
<dbReference type="KEGG" id="bbel:109468938"/>
<reference evidence="4" key="1">
    <citation type="submission" date="2025-08" db="UniProtKB">
        <authorList>
            <consortium name="RefSeq"/>
        </authorList>
    </citation>
    <scope>IDENTIFICATION</scope>
    <source>
        <tissue evidence="4">Gonad</tissue>
    </source>
</reference>
<evidence type="ECO:0000313" key="4">
    <source>
        <dbReference type="RefSeq" id="XP_019622877.1"/>
    </source>
</evidence>
<keyword evidence="2" id="KW-0732">Signal</keyword>
<evidence type="ECO:0000313" key="3">
    <source>
        <dbReference type="Proteomes" id="UP000515135"/>
    </source>
</evidence>
<dbReference type="Proteomes" id="UP000515135">
    <property type="component" value="Unplaced"/>
</dbReference>
<dbReference type="AlphaFoldDB" id="A0A6P4YVW2"/>
<organism evidence="3 4">
    <name type="scientific">Branchiostoma belcheri</name>
    <name type="common">Amphioxus</name>
    <dbReference type="NCBI Taxonomy" id="7741"/>
    <lineage>
        <taxon>Eukaryota</taxon>
        <taxon>Metazoa</taxon>
        <taxon>Chordata</taxon>
        <taxon>Cephalochordata</taxon>
        <taxon>Leptocardii</taxon>
        <taxon>Amphioxiformes</taxon>
        <taxon>Branchiostomatidae</taxon>
        <taxon>Branchiostoma</taxon>
    </lineage>
</organism>
<feature type="compositionally biased region" description="Basic and acidic residues" evidence="1">
    <location>
        <begin position="175"/>
        <end position="193"/>
    </location>
</feature>
<gene>
    <name evidence="4" type="primary">LOC109468938</name>
</gene>
<accession>A0A6P4YVW2</accession>
<feature type="signal peptide" evidence="2">
    <location>
        <begin position="1"/>
        <end position="20"/>
    </location>
</feature>
<evidence type="ECO:0000256" key="2">
    <source>
        <dbReference type="SAM" id="SignalP"/>
    </source>
</evidence>
<feature type="compositionally biased region" description="Basic and acidic residues" evidence="1">
    <location>
        <begin position="216"/>
        <end position="225"/>
    </location>
</feature>
<dbReference type="RefSeq" id="XP_019622877.1">
    <property type="nucleotide sequence ID" value="XM_019767318.1"/>
</dbReference>
<feature type="compositionally biased region" description="Basic and acidic residues" evidence="1">
    <location>
        <begin position="156"/>
        <end position="168"/>
    </location>
</feature>
<keyword evidence="3" id="KW-1185">Reference proteome</keyword>
<dbReference type="GeneID" id="109468938"/>
<name>A0A6P4YVW2_BRABE</name>
<proteinExistence type="predicted"/>
<feature type="region of interest" description="Disordered" evidence="1">
    <location>
        <begin position="59"/>
        <end position="127"/>
    </location>
</feature>
<feature type="region of interest" description="Disordered" evidence="1">
    <location>
        <begin position="142"/>
        <end position="193"/>
    </location>
</feature>
<evidence type="ECO:0000256" key="1">
    <source>
        <dbReference type="SAM" id="MobiDB-lite"/>
    </source>
</evidence>
<sequence>MSGFVFNVFCAGLLVVAVYGAAVPAKPKYNSEKSLSSAQKVELLKEQLEELQKNLYKLSDTFSSEQEEEKASETVPTKAPEKKPTTNPPTDPSEELEAKNFVDSVAASLEKPRERGRGSGNELTQEDVDFLQELKSFFKKKATQMVQETKEETDDELKKESQPSEKKAATRTHSAKKEAQQKNEDALADRLQADLREASREGITLEALLKQMKEDTARLNEESRRQALQLQGKREPREQSGEENLIALAEGQLAM</sequence>
<feature type="chain" id="PRO_5027729889" evidence="2">
    <location>
        <begin position="21"/>
        <end position="255"/>
    </location>
</feature>